<dbReference type="CDD" id="cd07564">
    <property type="entry name" value="nitrilases_CHs"/>
    <property type="match status" value="1"/>
</dbReference>
<dbReference type="EMBL" id="LFBV01000013">
    <property type="protein sequence ID" value="OKH90259.1"/>
    <property type="molecule type" value="Genomic_DNA"/>
</dbReference>
<accession>A0A1Q4UXM2</accession>
<dbReference type="GO" id="GO:0000257">
    <property type="term" value="F:nitrilase activity"/>
    <property type="evidence" value="ECO:0007669"/>
    <property type="project" value="UniProtKB-ARBA"/>
</dbReference>
<gene>
    <name evidence="3" type="ORF">AB852_35930</name>
</gene>
<evidence type="ECO:0000313" key="4">
    <source>
        <dbReference type="Proteomes" id="UP000186455"/>
    </source>
</evidence>
<evidence type="ECO:0000313" key="3">
    <source>
        <dbReference type="EMBL" id="OKH90259.1"/>
    </source>
</evidence>
<dbReference type="PROSITE" id="PS00921">
    <property type="entry name" value="NITRIL_CHT_2"/>
    <property type="match status" value="1"/>
</dbReference>
<protein>
    <submittedName>
        <fullName evidence="3">Carbon-nitrogen hydrolase</fullName>
    </submittedName>
</protein>
<organism evidence="3 4">
    <name type="scientific">Streptomyces uncialis</name>
    <dbReference type="NCBI Taxonomy" id="1048205"/>
    <lineage>
        <taxon>Bacteria</taxon>
        <taxon>Bacillati</taxon>
        <taxon>Actinomycetota</taxon>
        <taxon>Actinomycetes</taxon>
        <taxon>Kitasatosporales</taxon>
        <taxon>Streptomycetaceae</taxon>
        <taxon>Streptomyces</taxon>
    </lineage>
</organism>
<dbReference type="Pfam" id="PF00795">
    <property type="entry name" value="CN_hydrolase"/>
    <property type="match status" value="1"/>
</dbReference>
<feature type="domain" description="CN hydrolase" evidence="2">
    <location>
        <begin position="4"/>
        <end position="283"/>
    </location>
</feature>
<evidence type="ECO:0000259" key="2">
    <source>
        <dbReference type="PROSITE" id="PS50263"/>
    </source>
</evidence>
<dbReference type="AlphaFoldDB" id="A0A1Q4UXM2"/>
<dbReference type="InterPro" id="IPR000132">
    <property type="entry name" value="Nitrilase/CN_hydratase_CS"/>
</dbReference>
<dbReference type="RefSeq" id="WP_073795730.1">
    <property type="nucleotide sequence ID" value="NZ_LFBV01000013.1"/>
</dbReference>
<dbReference type="PANTHER" id="PTHR46044:SF1">
    <property type="entry name" value="CN HYDROLASE DOMAIN-CONTAINING PROTEIN"/>
    <property type="match status" value="1"/>
</dbReference>
<dbReference type="Gene3D" id="3.60.110.10">
    <property type="entry name" value="Carbon-nitrogen hydrolase"/>
    <property type="match status" value="1"/>
</dbReference>
<comment type="caution">
    <text evidence="3">The sequence shown here is derived from an EMBL/GenBank/DDBJ whole genome shotgun (WGS) entry which is preliminary data.</text>
</comment>
<dbReference type="PROSITE" id="PS50263">
    <property type="entry name" value="CN_HYDROLASE"/>
    <property type="match status" value="1"/>
</dbReference>
<dbReference type="STRING" id="1048205.AB852_35930"/>
<dbReference type="InterPro" id="IPR003010">
    <property type="entry name" value="C-N_Hydrolase"/>
</dbReference>
<dbReference type="PANTHER" id="PTHR46044">
    <property type="entry name" value="NITRILASE"/>
    <property type="match status" value="1"/>
</dbReference>
<evidence type="ECO:0000256" key="1">
    <source>
        <dbReference type="ARBA" id="ARBA00008129"/>
    </source>
</evidence>
<comment type="similarity">
    <text evidence="1">Belongs to the carbon-nitrogen hydrolase superfamily. Nitrilase family.</text>
</comment>
<dbReference type="InterPro" id="IPR044149">
    <property type="entry name" value="Nitrilases_CHs"/>
</dbReference>
<reference evidence="3 4" key="1">
    <citation type="submission" date="2015-06" db="EMBL/GenBank/DDBJ databases">
        <title>Cloning and characterization of the uncialamcin biosynthetic gene cluster.</title>
        <authorList>
            <person name="Yan X."/>
            <person name="Huang T."/>
            <person name="Ge H."/>
            <person name="Shen B."/>
        </authorList>
    </citation>
    <scope>NUCLEOTIDE SEQUENCE [LARGE SCALE GENOMIC DNA]</scope>
    <source>
        <strain evidence="3 4">DCA2648</strain>
    </source>
</reference>
<proteinExistence type="inferred from homology"/>
<dbReference type="InterPro" id="IPR036526">
    <property type="entry name" value="C-N_Hydrolase_sf"/>
</dbReference>
<keyword evidence="4" id="KW-1185">Reference proteome</keyword>
<keyword evidence="3" id="KW-0378">Hydrolase</keyword>
<sequence length="322" mass="34941">MTRTTVTIVQQPPALLDLAESLRRAVVHIGDAARSGASLVVFPETWLTCYPAWVFGLAGWRDAEARHWHARLLEQSPVLDHEGGDEDDLAPVRAAAREHGVTVVLGLNERPTRTSGSLYNSLLVLGPDGRTLNLHRKVSPTHTERIVWGAGDGAGLRVVDTPAGRLGGLICWEHFNPLARHALHAQDEELHVALWPDMPESHTIAARSYALEGRCHVVSAGQFLTTDDLPADLRDAFRAGVGPDAPEQGVLFDGGSSIAGPDGTWILPPVHGEARLITTTLDTGSRYGEALDLDVAGHYARPDIFRLSVDRRRRGTGVDFTE</sequence>
<dbReference type="Proteomes" id="UP000186455">
    <property type="component" value="Unassembled WGS sequence"/>
</dbReference>
<name>A0A1Q4UXM2_9ACTN</name>
<dbReference type="SUPFAM" id="SSF56317">
    <property type="entry name" value="Carbon-nitrogen hydrolase"/>
    <property type="match status" value="1"/>
</dbReference>